<dbReference type="InterPro" id="IPR014044">
    <property type="entry name" value="CAP_dom"/>
</dbReference>
<evidence type="ECO:0000259" key="2">
    <source>
        <dbReference type="Pfam" id="PF00188"/>
    </source>
</evidence>
<evidence type="ECO:0000313" key="4">
    <source>
        <dbReference type="Proteomes" id="UP000237968"/>
    </source>
</evidence>
<dbReference type="AlphaFoldDB" id="A0A2S9XF08"/>
<gene>
    <name evidence="3" type="ORF">ENSA5_55700</name>
</gene>
<dbReference type="Proteomes" id="UP000237968">
    <property type="component" value="Unassembled WGS sequence"/>
</dbReference>
<organism evidence="3 4">
    <name type="scientific">Enhygromyxa salina</name>
    <dbReference type="NCBI Taxonomy" id="215803"/>
    <lineage>
        <taxon>Bacteria</taxon>
        <taxon>Pseudomonadati</taxon>
        <taxon>Myxococcota</taxon>
        <taxon>Polyangia</taxon>
        <taxon>Nannocystales</taxon>
        <taxon>Nannocystaceae</taxon>
        <taxon>Enhygromyxa</taxon>
    </lineage>
</organism>
<dbReference type="InterPro" id="IPR035940">
    <property type="entry name" value="CAP_sf"/>
</dbReference>
<proteinExistence type="predicted"/>
<feature type="domain" description="SCP" evidence="2">
    <location>
        <begin position="101"/>
        <end position="215"/>
    </location>
</feature>
<accession>A0A2S9XF08</accession>
<sequence length="216" mass="22126">MRRLGLLACVCVAGLACHGEVSDGESLGDAAETSDGEMTGADQGDGDAGDGDAGDGDTGDGDTGDGDTGDGDGDTGDGDTGDGDTGDPGNPYKGDADYCVEIINMYRATLDLAPLERWTEAEVCSNDEAESDAMTNTPHGAFGACGESAQNECPGWPGPPDQLLDGCLAQMWAEGPGEPFSEHGHFLNMSNPSFTKVACGFYQTGGGDYWAVQNFK</sequence>
<evidence type="ECO:0000313" key="3">
    <source>
        <dbReference type="EMBL" id="PRP91453.1"/>
    </source>
</evidence>
<dbReference type="EMBL" id="PVNK01000242">
    <property type="protein sequence ID" value="PRP91453.1"/>
    <property type="molecule type" value="Genomic_DNA"/>
</dbReference>
<comment type="caution">
    <text evidence="3">The sequence shown here is derived from an EMBL/GenBank/DDBJ whole genome shotgun (WGS) entry which is preliminary data.</text>
</comment>
<dbReference type="RefSeq" id="WP_181198225.1">
    <property type="nucleotide sequence ID" value="NZ_PVNK01000242.1"/>
</dbReference>
<dbReference type="PROSITE" id="PS51257">
    <property type="entry name" value="PROKAR_LIPOPROTEIN"/>
    <property type="match status" value="1"/>
</dbReference>
<keyword evidence="4" id="KW-1185">Reference proteome</keyword>
<reference evidence="3 4" key="1">
    <citation type="submission" date="2018-03" db="EMBL/GenBank/DDBJ databases">
        <title>Draft Genome Sequences of the Obligatory Marine Myxobacteria Enhygromyxa salina SWB005.</title>
        <authorList>
            <person name="Poehlein A."/>
            <person name="Moghaddam J.A."/>
            <person name="Harms H."/>
            <person name="Alanjari M."/>
            <person name="Koenig G.M."/>
            <person name="Daniel R."/>
            <person name="Schaeberle T.F."/>
        </authorList>
    </citation>
    <scope>NUCLEOTIDE SEQUENCE [LARGE SCALE GENOMIC DNA]</scope>
    <source>
        <strain evidence="3 4">SWB005</strain>
    </source>
</reference>
<dbReference type="Pfam" id="PF00188">
    <property type="entry name" value="CAP"/>
    <property type="match status" value="1"/>
</dbReference>
<dbReference type="SUPFAM" id="SSF55797">
    <property type="entry name" value="PR-1-like"/>
    <property type="match status" value="1"/>
</dbReference>
<name>A0A2S9XF08_9BACT</name>
<evidence type="ECO:0000256" key="1">
    <source>
        <dbReference type="SAM" id="MobiDB-lite"/>
    </source>
</evidence>
<protein>
    <recommendedName>
        <fullName evidence="2">SCP domain-containing protein</fullName>
    </recommendedName>
</protein>
<feature type="region of interest" description="Disordered" evidence="1">
    <location>
        <begin position="22"/>
        <end position="92"/>
    </location>
</feature>
<feature type="compositionally biased region" description="Acidic residues" evidence="1">
    <location>
        <begin position="44"/>
        <end position="85"/>
    </location>
</feature>